<feature type="transmembrane region" description="Helical" evidence="6">
    <location>
        <begin position="281"/>
        <end position="302"/>
    </location>
</feature>
<evidence type="ECO:0000256" key="5">
    <source>
        <dbReference type="ARBA" id="ARBA00023136"/>
    </source>
</evidence>
<feature type="transmembrane region" description="Helical" evidence="6">
    <location>
        <begin position="182"/>
        <end position="200"/>
    </location>
</feature>
<evidence type="ECO:0000256" key="2">
    <source>
        <dbReference type="ARBA" id="ARBA00022475"/>
    </source>
</evidence>
<keyword evidence="9" id="KW-1185">Reference proteome</keyword>
<reference evidence="9" key="1">
    <citation type="journal article" date="2019" name="Int. J. Syst. Evol. Microbiol.">
        <title>The Global Catalogue of Microorganisms (GCM) 10K type strain sequencing project: providing services to taxonomists for standard genome sequencing and annotation.</title>
        <authorList>
            <consortium name="The Broad Institute Genomics Platform"/>
            <consortium name="The Broad Institute Genome Sequencing Center for Infectious Disease"/>
            <person name="Wu L."/>
            <person name="Ma J."/>
        </authorList>
    </citation>
    <scope>NUCLEOTIDE SEQUENCE [LARGE SCALE GENOMIC DNA]</scope>
    <source>
        <strain evidence="9">JCM 13249</strain>
    </source>
</reference>
<dbReference type="Pfam" id="PF03176">
    <property type="entry name" value="MMPL"/>
    <property type="match status" value="2"/>
</dbReference>
<dbReference type="InterPro" id="IPR004869">
    <property type="entry name" value="MMPL_dom"/>
</dbReference>
<feature type="transmembrane region" description="Helical" evidence="6">
    <location>
        <begin position="628"/>
        <end position="648"/>
    </location>
</feature>
<protein>
    <submittedName>
        <fullName evidence="8">MMPL family transporter</fullName>
    </submittedName>
</protein>
<accession>A0ABP4WMZ1</accession>
<dbReference type="PANTHER" id="PTHR33406:SF13">
    <property type="entry name" value="MEMBRANE PROTEIN YDFJ"/>
    <property type="match status" value="1"/>
</dbReference>
<name>A0ABP4WMZ1_9ACTN</name>
<dbReference type="PROSITE" id="PS50156">
    <property type="entry name" value="SSD"/>
    <property type="match status" value="1"/>
</dbReference>
<feature type="transmembrane region" description="Helical" evidence="6">
    <location>
        <begin position="232"/>
        <end position="253"/>
    </location>
</feature>
<keyword evidence="3 6" id="KW-0812">Transmembrane</keyword>
<evidence type="ECO:0000313" key="9">
    <source>
        <dbReference type="Proteomes" id="UP001500655"/>
    </source>
</evidence>
<organism evidence="8 9">
    <name type="scientific">Luedemannella helvata</name>
    <dbReference type="NCBI Taxonomy" id="349315"/>
    <lineage>
        <taxon>Bacteria</taxon>
        <taxon>Bacillati</taxon>
        <taxon>Actinomycetota</taxon>
        <taxon>Actinomycetes</taxon>
        <taxon>Micromonosporales</taxon>
        <taxon>Micromonosporaceae</taxon>
        <taxon>Luedemannella</taxon>
    </lineage>
</organism>
<feature type="transmembrane region" description="Helical" evidence="6">
    <location>
        <begin position="369"/>
        <end position="389"/>
    </location>
</feature>
<keyword evidence="5 6" id="KW-0472">Membrane</keyword>
<feature type="transmembrane region" description="Helical" evidence="6">
    <location>
        <begin position="207"/>
        <end position="226"/>
    </location>
</feature>
<feature type="transmembrane region" description="Helical" evidence="6">
    <location>
        <begin position="545"/>
        <end position="563"/>
    </location>
</feature>
<gene>
    <name evidence="8" type="ORF">GCM10009681_32250</name>
</gene>
<dbReference type="InterPro" id="IPR050545">
    <property type="entry name" value="Mycobact_MmpL"/>
</dbReference>
<dbReference type="SUPFAM" id="SSF82866">
    <property type="entry name" value="Multidrug efflux transporter AcrB transmembrane domain"/>
    <property type="match status" value="2"/>
</dbReference>
<feature type="transmembrane region" description="Helical" evidence="6">
    <location>
        <begin position="308"/>
        <end position="332"/>
    </location>
</feature>
<dbReference type="Proteomes" id="UP001500655">
    <property type="component" value="Unassembled WGS sequence"/>
</dbReference>
<dbReference type="EMBL" id="BAAALS010000014">
    <property type="protein sequence ID" value="GAA1758567.1"/>
    <property type="molecule type" value="Genomic_DNA"/>
</dbReference>
<comment type="caution">
    <text evidence="8">The sequence shown here is derived from an EMBL/GenBank/DDBJ whole genome shotgun (WGS) entry which is preliminary data.</text>
</comment>
<sequence>MFAWWGRFVVRFRWVVLVATVALIGVGATWGASVFGSLTGGGFEDAGSPSAKAQERIVQLWGRQDTDVVVLYRSETLTVDQPGFQGPVTDVIATLRAHPEVANVASPYDATGQALVAPDWHSLGVSIRLKAPPSDSDAQAAAYEQIEPLLAVPGLQTQAGGLVPFVRDANEQVAKDITRAEIISLPILFVLMILIFRGLVAASTPILVGVVSILGGLTVTKVLTSFTEVSVFAANVITMIGLGMGIDYALFVVSRFREELAAGRGTAEAVERTLATAGRTVAVSGLVVTLALSSLLLFPLGFLRSMAYGGMAAVVVAMLAALTALPALLAVLGPKIDLVRVPLPRLRRASAGDEGGWARLASSVMRRPVIYALVVTVVLVLLALPFAGARFGGFDERTLPEGTPSRMVAERLATEFPNANAAPLLVALENHASAADVTAFFDAIRAVPGVATSMVVKSDDKNTLIAVKLDADPTGERAREIALRVRAIDPPAGATSHVAGRPTYDADLLDALGDRLPAMALYVMGATFILLFLAFGSLVLPLKAILMNVVSIGASFGVVVWIFQDGHLANLLGFTSTGYLEPANLILMFALLFGLSTDYEVFLLSRVREEWDATGDNRLAVARGLQRTGGIITAAALLLIVVVAGFATGGAATIKMLGVGTVVAVAVDAAIVRTLLVPALMRLLGNWNWWAGPFGGLYRRYGISEAGPKVAVPRQRAARPKENART</sequence>
<keyword evidence="4 6" id="KW-1133">Transmembrane helix</keyword>
<evidence type="ECO:0000313" key="8">
    <source>
        <dbReference type="EMBL" id="GAA1758567.1"/>
    </source>
</evidence>
<keyword evidence="2" id="KW-1003">Cell membrane</keyword>
<evidence type="ECO:0000256" key="6">
    <source>
        <dbReference type="SAM" id="Phobius"/>
    </source>
</evidence>
<dbReference type="RefSeq" id="WP_344082327.1">
    <property type="nucleotide sequence ID" value="NZ_BAAALS010000014.1"/>
</dbReference>
<dbReference type="Gene3D" id="1.20.1640.10">
    <property type="entry name" value="Multidrug efflux transporter AcrB transmembrane domain"/>
    <property type="match status" value="2"/>
</dbReference>
<proteinExistence type="predicted"/>
<feature type="transmembrane region" description="Helical" evidence="6">
    <location>
        <begin position="583"/>
        <end position="607"/>
    </location>
</feature>
<evidence type="ECO:0000256" key="4">
    <source>
        <dbReference type="ARBA" id="ARBA00022989"/>
    </source>
</evidence>
<evidence type="ECO:0000256" key="3">
    <source>
        <dbReference type="ARBA" id="ARBA00022692"/>
    </source>
</evidence>
<comment type="subcellular location">
    <subcellularLocation>
        <location evidence="1">Cell membrane</location>
        <topology evidence="1">Multi-pass membrane protein</topology>
    </subcellularLocation>
</comment>
<evidence type="ECO:0000256" key="1">
    <source>
        <dbReference type="ARBA" id="ARBA00004651"/>
    </source>
</evidence>
<evidence type="ECO:0000259" key="7">
    <source>
        <dbReference type="PROSITE" id="PS50156"/>
    </source>
</evidence>
<dbReference type="InterPro" id="IPR000731">
    <property type="entry name" value="SSD"/>
</dbReference>
<feature type="domain" description="SSD" evidence="7">
    <location>
        <begin position="208"/>
        <end position="331"/>
    </location>
</feature>
<feature type="transmembrane region" description="Helical" evidence="6">
    <location>
        <begin position="519"/>
        <end position="540"/>
    </location>
</feature>
<dbReference type="PANTHER" id="PTHR33406">
    <property type="entry name" value="MEMBRANE PROTEIN MJ1562-RELATED"/>
    <property type="match status" value="1"/>
</dbReference>